<dbReference type="Pfam" id="PF13490">
    <property type="entry name" value="zf-HC2"/>
    <property type="match status" value="1"/>
</dbReference>
<dbReference type="RefSeq" id="WP_145195940.1">
    <property type="nucleotide sequence ID" value="NZ_CP036267.1"/>
</dbReference>
<dbReference type="OrthoDB" id="212532at2"/>
<reference evidence="3 4" key="1">
    <citation type="submission" date="2019-02" db="EMBL/GenBank/DDBJ databases">
        <title>Deep-cultivation of Planctomycetes and their phenomic and genomic characterization uncovers novel biology.</title>
        <authorList>
            <person name="Wiegand S."/>
            <person name="Jogler M."/>
            <person name="Boedeker C."/>
            <person name="Pinto D."/>
            <person name="Vollmers J."/>
            <person name="Rivas-Marin E."/>
            <person name="Kohn T."/>
            <person name="Peeters S.H."/>
            <person name="Heuer A."/>
            <person name="Rast P."/>
            <person name="Oberbeckmann S."/>
            <person name="Bunk B."/>
            <person name="Jeske O."/>
            <person name="Meyerdierks A."/>
            <person name="Storesund J.E."/>
            <person name="Kallscheuer N."/>
            <person name="Luecker S."/>
            <person name="Lage O.M."/>
            <person name="Pohl T."/>
            <person name="Merkel B.J."/>
            <person name="Hornburger P."/>
            <person name="Mueller R.-W."/>
            <person name="Bruemmer F."/>
            <person name="Labrenz M."/>
            <person name="Spormann A.M."/>
            <person name="Op den Camp H."/>
            <person name="Overmann J."/>
            <person name="Amann R."/>
            <person name="Jetten M.S.M."/>
            <person name="Mascher T."/>
            <person name="Medema M.H."/>
            <person name="Devos D.P."/>
            <person name="Kaster A.-K."/>
            <person name="Ovreas L."/>
            <person name="Rohde M."/>
            <person name="Galperin M.Y."/>
            <person name="Jogler C."/>
        </authorList>
    </citation>
    <scope>NUCLEOTIDE SEQUENCE [LARGE SCALE GENOMIC DNA]</scope>
    <source>
        <strain evidence="3 4">Mal48</strain>
    </source>
</reference>
<accession>A0A517QIE2</accession>
<proteinExistence type="predicted"/>
<keyword evidence="4" id="KW-1185">Reference proteome</keyword>
<dbReference type="AlphaFoldDB" id="A0A517QIE2"/>
<evidence type="ECO:0000256" key="1">
    <source>
        <dbReference type="SAM" id="Phobius"/>
    </source>
</evidence>
<feature type="domain" description="Putative zinc-finger" evidence="2">
    <location>
        <begin position="12"/>
        <end position="32"/>
    </location>
</feature>
<feature type="transmembrane region" description="Helical" evidence="1">
    <location>
        <begin position="96"/>
        <end position="116"/>
    </location>
</feature>
<evidence type="ECO:0000313" key="4">
    <source>
        <dbReference type="Proteomes" id="UP000315724"/>
    </source>
</evidence>
<evidence type="ECO:0000259" key="2">
    <source>
        <dbReference type="Pfam" id="PF13490"/>
    </source>
</evidence>
<organism evidence="3 4">
    <name type="scientific">Thalassoglobus polymorphus</name>
    <dbReference type="NCBI Taxonomy" id="2527994"/>
    <lineage>
        <taxon>Bacteria</taxon>
        <taxon>Pseudomonadati</taxon>
        <taxon>Planctomycetota</taxon>
        <taxon>Planctomycetia</taxon>
        <taxon>Planctomycetales</taxon>
        <taxon>Planctomycetaceae</taxon>
        <taxon>Thalassoglobus</taxon>
    </lineage>
</organism>
<protein>
    <recommendedName>
        <fullName evidence="2">Putative zinc-finger domain-containing protein</fullName>
    </recommendedName>
</protein>
<dbReference type="Proteomes" id="UP000315724">
    <property type="component" value="Chromosome"/>
</dbReference>
<keyword evidence="1" id="KW-1133">Transmembrane helix</keyword>
<dbReference type="InterPro" id="IPR027383">
    <property type="entry name" value="Znf_put"/>
</dbReference>
<sequence length="172" mass="19617" precursor="true">MEKLSRLTSEDRDNLPAYLDGELDEAQTRRIESLLVQNSVARNDVELLSKTYDLLDELERPNAPKDFVEKTLATAKLEQIKTPLSDQPWFQATQKVGILLSWTVAFILAAVAGFLITNRFVTDGSDKLVRELPVIQNLDRYDEVQSVEFLNQLTAEKALLEEMRKATRHAQK</sequence>
<dbReference type="KEGG" id="tpol:Mal48_06410"/>
<name>A0A517QIE2_9PLAN</name>
<dbReference type="EMBL" id="CP036267">
    <property type="protein sequence ID" value="QDT31408.1"/>
    <property type="molecule type" value="Genomic_DNA"/>
</dbReference>
<keyword evidence="1" id="KW-0472">Membrane</keyword>
<evidence type="ECO:0000313" key="3">
    <source>
        <dbReference type="EMBL" id="QDT31408.1"/>
    </source>
</evidence>
<gene>
    <name evidence="3" type="ORF">Mal48_06410</name>
</gene>
<keyword evidence="1" id="KW-0812">Transmembrane</keyword>